<proteinExistence type="predicted"/>
<feature type="transmembrane region" description="Helical" evidence="1">
    <location>
        <begin position="240"/>
        <end position="263"/>
    </location>
</feature>
<evidence type="ECO:0000313" key="3">
    <source>
        <dbReference type="Proteomes" id="UP000800235"/>
    </source>
</evidence>
<organism evidence="2 3">
    <name type="scientific">Tothia fuscella</name>
    <dbReference type="NCBI Taxonomy" id="1048955"/>
    <lineage>
        <taxon>Eukaryota</taxon>
        <taxon>Fungi</taxon>
        <taxon>Dikarya</taxon>
        <taxon>Ascomycota</taxon>
        <taxon>Pezizomycotina</taxon>
        <taxon>Dothideomycetes</taxon>
        <taxon>Pleosporomycetidae</taxon>
        <taxon>Venturiales</taxon>
        <taxon>Cylindrosympodiaceae</taxon>
        <taxon>Tothia</taxon>
    </lineage>
</organism>
<feature type="transmembrane region" description="Helical" evidence="1">
    <location>
        <begin position="200"/>
        <end position="219"/>
    </location>
</feature>
<feature type="transmembrane region" description="Helical" evidence="1">
    <location>
        <begin position="376"/>
        <end position="396"/>
    </location>
</feature>
<dbReference type="PANTHER" id="PTHR36840:SF1">
    <property type="entry name" value="BLL5714 PROTEIN"/>
    <property type="match status" value="1"/>
</dbReference>
<dbReference type="AlphaFoldDB" id="A0A9P4TU10"/>
<feature type="transmembrane region" description="Helical" evidence="1">
    <location>
        <begin position="341"/>
        <end position="364"/>
    </location>
</feature>
<keyword evidence="1" id="KW-0472">Membrane</keyword>
<evidence type="ECO:0000313" key="2">
    <source>
        <dbReference type="EMBL" id="KAF2423690.1"/>
    </source>
</evidence>
<sequence>MANITHVASAGEKQDASKPRALFRQPMALQWFEDGQLRKRSEEERQAGRFELFLDLLYVAILANFAENFAEHVTGDGLVKYILIFVPAWHVWSDLREIMNSFYNDDLAQRCLILWIMALLVVYGNNATLVDKDIGALRSTVGAYMVARLSAMTAHLVYSFSSYHHRAQQRLWVAMSFFGLLLYIPLFVEGISLRGKVAVAWVAIIVEECIWFFTYSPVAKRLLNAKFTTAADIPHEIDRFAAFFIIVLGEFLYRIVVGSPAAIGFNLGLMRAIWTLVIAFCLNWLYVHGDGSLKMVHPLRHSIHHAFLWIFLHTPLVASLLAGGHAAANSASSKEYHHEEIWLLGAGLGTGLICMWALASLGACGDDMGTLILPKFARLALRPIVGIIFICIPLAHDLSITSIISIIMALMVLVVIWENITSLQRGAKFWESWEGTEYPKSNDHVDSGEKLEA</sequence>
<dbReference type="InterPro" id="IPR010640">
    <property type="entry name" value="Low_temperature_requirement_A"/>
</dbReference>
<protein>
    <recommendedName>
        <fullName evidence="4">Low temperature requirement protein A</fullName>
    </recommendedName>
</protein>
<dbReference type="Proteomes" id="UP000800235">
    <property type="component" value="Unassembled WGS sequence"/>
</dbReference>
<dbReference type="EMBL" id="MU007078">
    <property type="protein sequence ID" value="KAF2423690.1"/>
    <property type="molecule type" value="Genomic_DNA"/>
</dbReference>
<evidence type="ECO:0008006" key="4">
    <source>
        <dbReference type="Google" id="ProtNLM"/>
    </source>
</evidence>
<feature type="transmembrane region" description="Helical" evidence="1">
    <location>
        <begin position="269"/>
        <end position="287"/>
    </location>
</feature>
<evidence type="ECO:0000256" key="1">
    <source>
        <dbReference type="SAM" id="Phobius"/>
    </source>
</evidence>
<feature type="transmembrane region" description="Helical" evidence="1">
    <location>
        <begin position="136"/>
        <end position="158"/>
    </location>
</feature>
<comment type="caution">
    <text evidence="2">The sequence shown here is derived from an EMBL/GenBank/DDBJ whole genome shotgun (WGS) entry which is preliminary data.</text>
</comment>
<accession>A0A9P4TU10</accession>
<feature type="transmembrane region" description="Helical" evidence="1">
    <location>
        <begin position="170"/>
        <end position="188"/>
    </location>
</feature>
<gene>
    <name evidence="2" type="ORF">EJ08DRAFT_652575</name>
</gene>
<feature type="transmembrane region" description="Helical" evidence="1">
    <location>
        <begin position="107"/>
        <end position="124"/>
    </location>
</feature>
<dbReference type="Pfam" id="PF06772">
    <property type="entry name" value="LtrA"/>
    <property type="match status" value="1"/>
</dbReference>
<name>A0A9P4TU10_9PEZI</name>
<reference evidence="2" key="1">
    <citation type="journal article" date="2020" name="Stud. Mycol.">
        <title>101 Dothideomycetes genomes: a test case for predicting lifestyles and emergence of pathogens.</title>
        <authorList>
            <person name="Haridas S."/>
            <person name="Albert R."/>
            <person name="Binder M."/>
            <person name="Bloem J."/>
            <person name="Labutti K."/>
            <person name="Salamov A."/>
            <person name="Andreopoulos B."/>
            <person name="Baker S."/>
            <person name="Barry K."/>
            <person name="Bills G."/>
            <person name="Bluhm B."/>
            <person name="Cannon C."/>
            <person name="Castanera R."/>
            <person name="Culley D."/>
            <person name="Daum C."/>
            <person name="Ezra D."/>
            <person name="Gonzalez J."/>
            <person name="Henrissat B."/>
            <person name="Kuo A."/>
            <person name="Liang C."/>
            <person name="Lipzen A."/>
            <person name="Lutzoni F."/>
            <person name="Magnuson J."/>
            <person name="Mondo S."/>
            <person name="Nolan M."/>
            <person name="Ohm R."/>
            <person name="Pangilinan J."/>
            <person name="Park H.-J."/>
            <person name="Ramirez L."/>
            <person name="Alfaro M."/>
            <person name="Sun H."/>
            <person name="Tritt A."/>
            <person name="Yoshinaga Y."/>
            <person name="Zwiers L.-H."/>
            <person name="Turgeon B."/>
            <person name="Goodwin S."/>
            <person name="Spatafora J."/>
            <person name="Crous P."/>
            <person name="Grigoriev I."/>
        </authorList>
    </citation>
    <scope>NUCLEOTIDE SEQUENCE</scope>
    <source>
        <strain evidence="2">CBS 130266</strain>
    </source>
</reference>
<feature type="transmembrane region" description="Helical" evidence="1">
    <location>
        <begin position="402"/>
        <end position="420"/>
    </location>
</feature>
<dbReference type="OrthoDB" id="191995at2759"/>
<feature type="transmembrane region" description="Helical" evidence="1">
    <location>
        <begin position="307"/>
        <end position="329"/>
    </location>
</feature>
<keyword evidence="3" id="KW-1185">Reference proteome</keyword>
<keyword evidence="1" id="KW-1133">Transmembrane helix</keyword>
<dbReference type="PANTHER" id="PTHR36840">
    <property type="entry name" value="BLL5714 PROTEIN"/>
    <property type="match status" value="1"/>
</dbReference>
<keyword evidence="1" id="KW-0812">Transmembrane</keyword>